<comment type="subcellular location">
    <subcellularLocation>
        <location evidence="7">Cell membrane</location>
        <topology evidence="7">Single-pass membrane protein</topology>
    </subcellularLocation>
</comment>
<evidence type="ECO:0000313" key="9">
    <source>
        <dbReference type="Proteomes" id="UP000286063"/>
    </source>
</evidence>
<sequence>MSKKIRSFVIILGVLVVVVGLCAGLGYYYILAPNTSVKDDGIIYLRDNSSISQVLDTLRRHGYIENAYTPSAVAKLKRFASPVKSGRYKIRNGMNNNELINMFRSGNQYPVYFTFNNMRTLDEFVEEAHEKLGTSKEELLTLLKDSDVLADLGFDSTTIMAMFIPNTYQIYWKTPALDLLKRMKKEYHRFWNEDRMAKASVIGLSPEEVITLASIIEEETVKPEEYPVIAGVYINRLNRGIKLDACPTLKFVLGDFTISRILDRYLKIDSPYNTYMYAGLPPGPIRMASIKVIDSVLNYQKHDYLYFCAKSDFSGYHNFSKTLRQHNIYAREYHQELNKRKIWK</sequence>
<accession>A0A413ISV0</accession>
<evidence type="ECO:0000256" key="4">
    <source>
        <dbReference type="ARBA" id="ARBA00023136"/>
    </source>
</evidence>
<keyword evidence="3 7" id="KW-1133">Transmembrane helix</keyword>
<dbReference type="PANTHER" id="PTHR30518:SF2">
    <property type="entry name" value="ENDOLYTIC MUREIN TRANSGLYCOSYLASE"/>
    <property type="match status" value="1"/>
</dbReference>
<keyword evidence="6 7" id="KW-0961">Cell wall biogenesis/degradation</keyword>
<dbReference type="Proteomes" id="UP000286063">
    <property type="component" value="Unassembled WGS sequence"/>
</dbReference>
<dbReference type="RefSeq" id="WP_117774611.1">
    <property type="nucleotide sequence ID" value="NZ_CANPJS010000017.1"/>
</dbReference>
<dbReference type="Pfam" id="PF02618">
    <property type="entry name" value="YceG"/>
    <property type="match status" value="1"/>
</dbReference>
<comment type="similarity">
    <text evidence="7">Belongs to the transglycosylase MltG family.</text>
</comment>
<evidence type="ECO:0000313" key="8">
    <source>
        <dbReference type="EMBL" id="RGY20822.1"/>
    </source>
</evidence>
<dbReference type="Gene3D" id="3.30.1490.480">
    <property type="entry name" value="Endolytic murein transglycosylase"/>
    <property type="match status" value="1"/>
</dbReference>
<evidence type="ECO:0000256" key="6">
    <source>
        <dbReference type="ARBA" id="ARBA00023316"/>
    </source>
</evidence>
<dbReference type="CDD" id="cd08010">
    <property type="entry name" value="MltG_like"/>
    <property type="match status" value="1"/>
</dbReference>
<dbReference type="GO" id="GO:0005886">
    <property type="term" value="C:plasma membrane"/>
    <property type="evidence" value="ECO:0007669"/>
    <property type="project" value="UniProtKB-SubCell"/>
</dbReference>
<keyword evidence="5 7" id="KW-0456">Lyase</keyword>
<keyword evidence="4 7" id="KW-0472">Membrane</keyword>
<evidence type="ECO:0000256" key="5">
    <source>
        <dbReference type="ARBA" id="ARBA00023239"/>
    </source>
</evidence>
<evidence type="ECO:0000256" key="1">
    <source>
        <dbReference type="ARBA" id="ARBA00022475"/>
    </source>
</evidence>
<comment type="function">
    <text evidence="7">Functions as a peptidoglycan terminase that cleaves nascent peptidoglycan strands endolytically to terminate their elongation.</text>
</comment>
<dbReference type="HAMAP" id="MF_02065">
    <property type="entry name" value="MltG"/>
    <property type="match status" value="1"/>
</dbReference>
<dbReference type="OrthoDB" id="9814591at2"/>
<dbReference type="Gene3D" id="3.30.160.60">
    <property type="entry name" value="Classic Zinc Finger"/>
    <property type="match status" value="1"/>
</dbReference>
<keyword evidence="1 7" id="KW-1003">Cell membrane</keyword>
<dbReference type="EC" id="4.2.2.29" evidence="7"/>
<evidence type="ECO:0000256" key="3">
    <source>
        <dbReference type="ARBA" id="ARBA00022989"/>
    </source>
</evidence>
<comment type="catalytic activity">
    <reaction evidence="7">
        <text>a peptidoglycan chain = a peptidoglycan chain with N-acetyl-1,6-anhydromuramyl-[peptide] at the reducing end + a peptidoglycan chain with N-acetylglucosamine at the non-reducing end.</text>
        <dbReference type="EC" id="4.2.2.29"/>
    </reaction>
</comment>
<gene>
    <name evidence="7 8" type="primary">mltG</name>
    <name evidence="8" type="ORF">DXA50_01800</name>
</gene>
<reference evidence="8 9" key="1">
    <citation type="submission" date="2018-08" db="EMBL/GenBank/DDBJ databases">
        <title>A genome reference for cultivated species of the human gut microbiota.</title>
        <authorList>
            <person name="Zou Y."/>
            <person name="Xue W."/>
            <person name="Luo G."/>
        </authorList>
    </citation>
    <scope>NUCLEOTIDE SEQUENCE [LARGE SCALE GENOMIC DNA]</scope>
    <source>
        <strain evidence="8 9">OF02-7</strain>
    </source>
</reference>
<keyword evidence="2 7" id="KW-0812">Transmembrane</keyword>
<evidence type="ECO:0000256" key="2">
    <source>
        <dbReference type="ARBA" id="ARBA00022692"/>
    </source>
</evidence>
<feature type="site" description="Important for catalytic activity" evidence="7">
    <location>
        <position position="219"/>
    </location>
</feature>
<dbReference type="GO" id="GO:0009252">
    <property type="term" value="P:peptidoglycan biosynthetic process"/>
    <property type="evidence" value="ECO:0007669"/>
    <property type="project" value="UniProtKB-UniRule"/>
</dbReference>
<proteinExistence type="inferred from homology"/>
<name>A0A413ISV0_9BACT</name>
<dbReference type="EMBL" id="QSCR01000002">
    <property type="protein sequence ID" value="RGY20822.1"/>
    <property type="molecule type" value="Genomic_DNA"/>
</dbReference>
<organism evidence="8 9">
    <name type="scientific">Butyricimonas virosa</name>
    <dbReference type="NCBI Taxonomy" id="544645"/>
    <lineage>
        <taxon>Bacteria</taxon>
        <taxon>Pseudomonadati</taxon>
        <taxon>Bacteroidota</taxon>
        <taxon>Bacteroidia</taxon>
        <taxon>Bacteroidales</taxon>
        <taxon>Odoribacteraceae</taxon>
        <taxon>Butyricimonas</taxon>
    </lineage>
</organism>
<dbReference type="AlphaFoldDB" id="A0A413ISV0"/>
<dbReference type="GO" id="GO:0008932">
    <property type="term" value="F:lytic endotransglycosylase activity"/>
    <property type="evidence" value="ECO:0007669"/>
    <property type="project" value="UniProtKB-UniRule"/>
</dbReference>
<dbReference type="GO" id="GO:0071555">
    <property type="term" value="P:cell wall organization"/>
    <property type="evidence" value="ECO:0007669"/>
    <property type="project" value="UniProtKB-KW"/>
</dbReference>
<feature type="transmembrane region" description="Helical" evidence="7">
    <location>
        <begin position="7"/>
        <end position="30"/>
    </location>
</feature>
<protein>
    <recommendedName>
        <fullName evidence="7">Endolytic murein transglycosylase</fullName>
        <ecNumber evidence="7">4.2.2.29</ecNumber>
    </recommendedName>
    <alternativeName>
        <fullName evidence="7">Peptidoglycan lytic transglycosylase</fullName>
    </alternativeName>
    <alternativeName>
        <fullName evidence="7">Peptidoglycan polymerization terminase</fullName>
    </alternativeName>
</protein>
<evidence type="ECO:0000256" key="7">
    <source>
        <dbReference type="HAMAP-Rule" id="MF_02065"/>
    </source>
</evidence>
<dbReference type="NCBIfam" id="TIGR00247">
    <property type="entry name" value="endolytic transglycosylase MltG"/>
    <property type="match status" value="1"/>
</dbReference>
<comment type="caution">
    <text evidence="8">The sequence shown here is derived from an EMBL/GenBank/DDBJ whole genome shotgun (WGS) entry which is preliminary data.</text>
</comment>
<dbReference type="InterPro" id="IPR003770">
    <property type="entry name" value="MLTG-like"/>
</dbReference>
<dbReference type="PANTHER" id="PTHR30518">
    <property type="entry name" value="ENDOLYTIC MUREIN TRANSGLYCOSYLASE"/>
    <property type="match status" value="1"/>
</dbReference>